<accession>A0A2H4UUP8</accession>
<name>A0A2H4UUP8_9VIRU</name>
<dbReference type="Proteomes" id="UP000240325">
    <property type="component" value="Segment"/>
</dbReference>
<reference evidence="1" key="1">
    <citation type="journal article" date="2017" name="Elife">
        <title>The kinetoplastid-infecting Bodo saltans virus (BsV), a window into the most abundant giant viruses in the sea.</title>
        <authorList>
            <person name="Deeg C.M."/>
            <person name="Chow C.-E.T."/>
            <person name="Suttle C.A."/>
        </authorList>
    </citation>
    <scope>NUCLEOTIDE SEQUENCE</scope>
    <source>
        <strain evidence="1">NG1</strain>
    </source>
</reference>
<sequence>MGQALKCLMERLSFCILNRERDDNKRWEGSHIQIDRKIDEYVLFFIVLIAYICI</sequence>
<gene>
    <name evidence="1" type="ORF">BMW23_0522</name>
</gene>
<evidence type="ECO:0000313" key="1">
    <source>
        <dbReference type="EMBL" id="ATZ80569.1"/>
    </source>
</evidence>
<protein>
    <submittedName>
        <fullName evidence="1">Uncharacterized protein</fullName>
    </submittedName>
</protein>
<organism evidence="1">
    <name type="scientific">Bodo saltans virus</name>
    <dbReference type="NCBI Taxonomy" id="2024608"/>
    <lineage>
        <taxon>Viruses</taxon>
        <taxon>Varidnaviria</taxon>
        <taxon>Bamfordvirae</taxon>
        <taxon>Nucleocytoviricota</taxon>
        <taxon>Megaviricetes</taxon>
        <taxon>Imitervirales</taxon>
        <taxon>Mimiviridae</taxon>
        <taxon>Klosneuvirinae</taxon>
        <taxon>Theiavirus</taxon>
        <taxon>Theiavirus salishense</taxon>
    </lineage>
</organism>
<dbReference type="EMBL" id="MF782455">
    <property type="protein sequence ID" value="ATZ80569.1"/>
    <property type="molecule type" value="Genomic_DNA"/>
</dbReference>
<keyword evidence="2" id="KW-1185">Reference proteome</keyword>
<proteinExistence type="predicted"/>
<evidence type="ECO:0000313" key="2">
    <source>
        <dbReference type="Proteomes" id="UP000240325"/>
    </source>
</evidence>